<dbReference type="RefSeq" id="WP_048126911.1">
    <property type="nucleotide sequence ID" value="NZ_CP009515.1"/>
</dbReference>
<sequence>MNKQNLTYIAIFFVLLIAVLIFASQLQGRPSGPESPAGFETVTVEEAKKMIEKEEVFVLDVRTPDEFNESHIKGATLIPVTNSGGSNLSPDQLLGARINEVPKNQKILVYCRTGYRSTSASQMLVAAGYSDVYNMQGGITAWTGAGYPVVS</sequence>
<dbReference type="PANTHER" id="PTHR43031">
    <property type="entry name" value="FAD-DEPENDENT OXIDOREDUCTASE"/>
    <property type="match status" value="1"/>
</dbReference>
<dbReference type="SUPFAM" id="SSF52821">
    <property type="entry name" value="Rhodanese/Cell cycle control phosphatase"/>
    <property type="match status" value="1"/>
</dbReference>
<dbReference type="GeneID" id="24806960"/>
<accession>A0A0E3S541</accession>
<protein>
    <recommendedName>
        <fullName evidence="2">Rhodanese domain-containing protein</fullName>
    </recommendedName>
</protein>
<proteinExistence type="predicted"/>
<evidence type="ECO:0000313" key="3">
    <source>
        <dbReference type="EMBL" id="AKB75416.1"/>
    </source>
</evidence>
<evidence type="ECO:0000259" key="2">
    <source>
        <dbReference type="PROSITE" id="PS50206"/>
    </source>
</evidence>
<feature type="transmembrane region" description="Helical" evidence="1">
    <location>
        <begin position="6"/>
        <end position="23"/>
    </location>
</feature>
<dbReference type="PANTHER" id="PTHR43031:SF1">
    <property type="entry name" value="PYRIDINE NUCLEOTIDE-DISULPHIDE OXIDOREDUCTASE"/>
    <property type="match status" value="1"/>
</dbReference>
<dbReference type="InterPro" id="IPR001763">
    <property type="entry name" value="Rhodanese-like_dom"/>
</dbReference>
<dbReference type="InterPro" id="IPR050229">
    <property type="entry name" value="GlpE_sulfurtransferase"/>
</dbReference>
<keyword evidence="1" id="KW-1133">Transmembrane helix</keyword>
<dbReference type="OrthoDB" id="135517at2157"/>
<dbReference type="PROSITE" id="PS50206">
    <property type="entry name" value="RHODANESE_3"/>
    <property type="match status" value="1"/>
</dbReference>
<dbReference type="STRING" id="1434111.MSLAZ_2155"/>
<dbReference type="InterPro" id="IPR036873">
    <property type="entry name" value="Rhodanese-like_dom_sf"/>
</dbReference>
<dbReference type="EMBL" id="CP009515">
    <property type="protein sequence ID" value="AKB75416.1"/>
    <property type="molecule type" value="Genomic_DNA"/>
</dbReference>
<dbReference type="CDD" id="cd00158">
    <property type="entry name" value="RHOD"/>
    <property type="match status" value="1"/>
</dbReference>
<dbReference type="SMART" id="SM00450">
    <property type="entry name" value="RHOD"/>
    <property type="match status" value="1"/>
</dbReference>
<dbReference type="PATRIC" id="fig|1434111.4.peg.2864"/>
<gene>
    <name evidence="3" type="ORF">MSLAZ_2155</name>
</gene>
<dbReference type="KEGG" id="mls:MSLAZ_2155"/>
<keyword evidence="1" id="KW-0812">Transmembrane</keyword>
<dbReference type="Proteomes" id="UP000033072">
    <property type="component" value="Chromosome"/>
</dbReference>
<keyword evidence="1" id="KW-0472">Membrane</keyword>
<dbReference type="AlphaFoldDB" id="A0A0E3S541"/>
<evidence type="ECO:0000313" key="4">
    <source>
        <dbReference type="Proteomes" id="UP000033072"/>
    </source>
</evidence>
<dbReference type="Gene3D" id="3.40.250.10">
    <property type="entry name" value="Rhodanese-like domain"/>
    <property type="match status" value="1"/>
</dbReference>
<keyword evidence="4" id="KW-1185">Reference proteome</keyword>
<evidence type="ECO:0000256" key="1">
    <source>
        <dbReference type="SAM" id="Phobius"/>
    </source>
</evidence>
<dbReference type="Pfam" id="PF00581">
    <property type="entry name" value="Rhodanese"/>
    <property type="match status" value="1"/>
</dbReference>
<name>A0A0E3S541_9EURY</name>
<reference evidence="3 4" key="1">
    <citation type="submission" date="2014-07" db="EMBL/GenBank/DDBJ databases">
        <title>Methanogenic archaea and the global carbon cycle.</title>
        <authorList>
            <person name="Henriksen J.R."/>
            <person name="Luke J."/>
            <person name="Reinhart S."/>
            <person name="Benedict M.N."/>
            <person name="Youngblut N.D."/>
            <person name="Metcalf M.E."/>
            <person name="Whitaker R.J."/>
            <person name="Metcalf W.W."/>
        </authorList>
    </citation>
    <scope>NUCLEOTIDE SEQUENCE [LARGE SCALE GENOMIC DNA]</scope>
    <source>
        <strain evidence="3 4">Z-7289</strain>
    </source>
</reference>
<organism evidence="3 4">
    <name type="scientific">Methanosarcina lacustris Z-7289</name>
    <dbReference type="NCBI Taxonomy" id="1434111"/>
    <lineage>
        <taxon>Archaea</taxon>
        <taxon>Methanobacteriati</taxon>
        <taxon>Methanobacteriota</taxon>
        <taxon>Stenosarchaea group</taxon>
        <taxon>Methanomicrobia</taxon>
        <taxon>Methanosarcinales</taxon>
        <taxon>Methanosarcinaceae</taxon>
        <taxon>Methanosarcina</taxon>
    </lineage>
</organism>
<feature type="domain" description="Rhodanese" evidence="2">
    <location>
        <begin position="52"/>
        <end position="151"/>
    </location>
</feature>
<dbReference type="HOGENOM" id="CLU_089574_1_0_2"/>